<feature type="domain" description="Protein kinase" evidence="9">
    <location>
        <begin position="757"/>
        <end position="1064"/>
    </location>
</feature>
<evidence type="ECO:0000256" key="1">
    <source>
        <dbReference type="ARBA" id="ARBA00022527"/>
    </source>
</evidence>
<keyword evidence="8" id="KW-0472">Membrane</keyword>
<dbReference type="InterPro" id="IPR050198">
    <property type="entry name" value="Non-receptor_tyrosine_kinases"/>
</dbReference>
<accession>A0A383VFB1</accession>
<keyword evidence="11" id="KW-1185">Reference proteome</keyword>
<keyword evidence="8" id="KW-1133">Transmembrane helix</keyword>
<reference evidence="10 11" key="1">
    <citation type="submission" date="2016-10" db="EMBL/GenBank/DDBJ databases">
        <authorList>
            <person name="Cai Z."/>
        </authorList>
    </citation>
    <scope>NUCLEOTIDE SEQUENCE [LARGE SCALE GENOMIC DNA]</scope>
</reference>
<dbReference type="SUPFAM" id="SSF56112">
    <property type="entry name" value="Protein kinase-like (PK-like)"/>
    <property type="match status" value="1"/>
</dbReference>
<feature type="compositionally biased region" description="Low complexity" evidence="7">
    <location>
        <begin position="1158"/>
        <end position="1170"/>
    </location>
</feature>
<dbReference type="InterPro" id="IPR008271">
    <property type="entry name" value="Ser/Thr_kinase_AS"/>
</dbReference>
<dbReference type="EMBL" id="FNXT01000282">
    <property type="protein sequence ID" value="SZX63076.1"/>
    <property type="molecule type" value="Genomic_DNA"/>
</dbReference>
<dbReference type="Gene3D" id="3.30.200.20">
    <property type="entry name" value="Phosphorylase Kinase, domain 1"/>
    <property type="match status" value="1"/>
</dbReference>
<dbReference type="Pfam" id="PF07714">
    <property type="entry name" value="PK_Tyr_Ser-Thr"/>
    <property type="match status" value="2"/>
</dbReference>
<feature type="compositionally biased region" description="Low complexity" evidence="7">
    <location>
        <begin position="1079"/>
        <end position="1090"/>
    </location>
</feature>
<protein>
    <recommendedName>
        <fullName evidence="9">Protein kinase domain-containing protein</fullName>
    </recommendedName>
</protein>
<dbReference type="GO" id="GO:0004674">
    <property type="term" value="F:protein serine/threonine kinase activity"/>
    <property type="evidence" value="ECO:0007669"/>
    <property type="project" value="UniProtKB-KW"/>
</dbReference>
<evidence type="ECO:0000256" key="4">
    <source>
        <dbReference type="ARBA" id="ARBA00022777"/>
    </source>
</evidence>
<keyword evidence="8" id="KW-0812">Transmembrane</keyword>
<dbReference type="SMART" id="SM00220">
    <property type="entry name" value="S_TKc"/>
    <property type="match status" value="1"/>
</dbReference>
<keyword evidence="1" id="KW-0723">Serine/threonine-protein kinase</keyword>
<dbReference type="InterPro" id="IPR000719">
    <property type="entry name" value="Prot_kinase_dom"/>
</dbReference>
<dbReference type="STRING" id="3088.A0A383VFB1"/>
<feature type="binding site" evidence="6">
    <location>
        <position position="231"/>
    </location>
    <ligand>
        <name>ATP</name>
        <dbReference type="ChEBI" id="CHEBI:30616"/>
    </ligand>
</feature>
<feature type="region of interest" description="Disordered" evidence="7">
    <location>
        <begin position="1232"/>
        <end position="1306"/>
    </location>
</feature>
<dbReference type="PRINTS" id="PR00109">
    <property type="entry name" value="TYRKINASE"/>
</dbReference>
<dbReference type="InterPro" id="IPR017441">
    <property type="entry name" value="Protein_kinase_ATP_BS"/>
</dbReference>
<feature type="region of interest" description="Disordered" evidence="7">
    <location>
        <begin position="1157"/>
        <end position="1178"/>
    </location>
</feature>
<keyword evidence="4" id="KW-0418">Kinase</keyword>
<keyword evidence="2" id="KW-0808">Transferase</keyword>
<feature type="region of interest" description="Disordered" evidence="7">
    <location>
        <begin position="473"/>
        <end position="504"/>
    </location>
</feature>
<evidence type="ECO:0000256" key="3">
    <source>
        <dbReference type="ARBA" id="ARBA00022741"/>
    </source>
</evidence>
<evidence type="ECO:0000256" key="8">
    <source>
        <dbReference type="SAM" id="Phobius"/>
    </source>
</evidence>
<feature type="compositionally biased region" description="Low complexity" evidence="7">
    <location>
        <begin position="473"/>
        <end position="498"/>
    </location>
</feature>
<feature type="compositionally biased region" description="Low complexity" evidence="7">
    <location>
        <begin position="1237"/>
        <end position="1288"/>
    </location>
</feature>
<dbReference type="PROSITE" id="PS00108">
    <property type="entry name" value="PROTEIN_KINASE_ST"/>
    <property type="match status" value="1"/>
</dbReference>
<evidence type="ECO:0000256" key="5">
    <source>
        <dbReference type="ARBA" id="ARBA00022840"/>
    </source>
</evidence>
<feature type="compositionally biased region" description="Low complexity" evidence="7">
    <location>
        <begin position="641"/>
        <end position="677"/>
    </location>
</feature>
<evidence type="ECO:0000313" key="10">
    <source>
        <dbReference type="EMBL" id="SZX63076.1"/>
    </source>
</evidence>
<organism evidence="10 11">
    <name type="scientific">Tetradesmus obliquus</name>
    <name type="common">Green alga</name>
    <name type="synonym">Acutodesmus obliquus</name>
    <dbReference type="NCBI Taxonomy" id="3088"/>
    <lineage>
        <taxon>Eukaryota</taxon>
        <taxon>Viridiplantae</taxon>
        <taxon>Chlorophyta</taxon>
        <taxon>core chlorophytes</taxon>
        <taxon>Chlorophyceae</taxon>
        <taxon>CS clade</taxon>
        <taxon>Sphaeropleales</taxon>
        <taxon>Scenedesmaceae</taxon>
        <taxon>Tetradesmus</taxon>
    </lineage>
</organism>
<name>A0A383VFB1_TETOB</name>
<feature type="compositionally biased region" description="Low complexity" evidence="7">
    <location>
        <begin position="394"/>
        <end position="412"/>
    </location>
</feature>
<feature type="compositionally biased region" description="Low complexity" evidence="7">
    <location>
        <begin position="798"/>
        <end position="818"/>
    </location>
</feature>
<evidence type="ECO:0000256" key="6">
    <source>
        <dbReference type="PROSITE-ProRule" id="PRU10141"/>
    </source>
</evidence>
<feature type="region of interest" description="Disordered" evidence="7">
    <location>
        <begin position="277"/>
        <end position="331"/>
    </location>
</feature>
<feature type="compositionally biased region" description="Low complexity" evidence="7">
    <location>
        <begin position="301"/>
        <end position="331"/>
    </location>
</feature>
<evidence type="ECO:0000256" key="7">
    <source>
        <dbReference type="SAM" id="MobiDB-lite"/>
    </source>
</evidence>
<proteinExistence type="predicted"/>
<keyword evidence="3 6" id="KW-0547">Nucleotide-binding</keyword>
<feature type="compositionally biased region" description="Polar residues" evidence="7">
    <location>
        <begin position="748"/>
        <end position="757"/>
    </location>
</feature>
<dbReference type="Gene3D" id="1.10.510.10">
    <property type="entry name" value="Transferase(Phosphotransferase) domain 1"/>
    <property type="match status" value="1"/>
</dbReference>
<dbReference type="GO" id="GO:0005524">
    <property type="term" value="F:ATP binding"/>
    <property type="evidence" value="ECO:0007669"/>
    <property type="project" value="UniProtKB-UniRule"/>
</dbReference>
<feature type="compositionally biased region" description="Low complexity" evidence="7">
    <location>
        <begin position="277"/>
        <end position="293"/>
    </location>
</feature>
<dbReference type="PROSITE" id="PS50011">
    <property type="entry name" value="PROTEIN_KINASE_DOM"/>
    <property type="match status" value="1"/>
</dbReference>
<keyword evidence="5 6" id="KW-0067">ATP-binding</keyword>
<feature type="region of interest" description="Disordered" evidence="7">
    <location>
        <begin position="636"/>
        <end position="761"/>
    </location>
</feature>
<evidence type="ECO:0000259" key="9">
    <source>
        <dbReference type="PROSITE" id="PS50011"/>
    </source>
</evidence>
<feature type="region of interest" description="Disordered" evidence="7">
    <location>
        <begin position="787"/>
        <end position="818"/>
    </location>
</feature>
<dbReference type="InterPro" id="IPR011009">
    <property type="entry name" value="Kinase-like_dom_sf"/>
</dbReference>
<feature type="compositionally biased region" description="Low complexity" evidence="7">
    <location>
        <begin position="688"/>
        <end position="728"/>
    </location>
</feature>
<evidence type="ECO:0000313" key="11">
    <source>
        <dbReference type="Proteomes" id="UP000256970"/>
    </source>
</evidence>
<dbReference type="PANTHER" id="PTHR24418">
    <property type="entry name" value="TYROSINE-PROTEIN KINASE"/>
    <property type="match status" value="1"/>
</dbReference>
<feature type="transmembrane region" description="Helical" evidence="8">
    <location>
        <begin position="127"/>
        <end position="148"/>
    </location>
</feature>
<gene>
    <name evidence="10" type="ORF">BQ4739_LOCUS3639</name>
</gene>
<dbReference type="InterPro" id="IPR001245">
    <property type="entry name" value="Ser-Thr/Tyr_kinase_cat_dom"/>
</dbReference>
<dbReference type="Proteomes" id="UP000256970">
    <property type="component" value="Unassembled WGS sequence"/>
</dbReference>
<dbReference type="PROSITE" id="PS00107">
    <property type="entry name" value="PROTEIN_KINASE_ATP"/>
    <property type="match status" value="1"/>
</dbReference>
<evidence type="ECO:0000256" key="2">
    <source>
        <dbReference type="ARBA" id="ARBA00022679"/>
    </source>
</evidence>
<sequence>MRNVVRAKLVCNPIDQALTSAKSFSNYPGFPPNNITMLNDICIFAPNWTDQQVCFDDSVHFGSMAFLVRNTDPDAGFSWPGYVLYMVNTTRVCSYYISNQCYASFGQDTCIAEALNRLLNDTQTFQWTPGAIAGVATAAGIVVVVAVLCCVFRKRLLLCLVKISRKSLLELESNSSPTIDGEGTSSLILTSSDQNKKRSVAQTVRLGVLLGSGSFGRVYRGRWHGTDVAVKIISCTPDELPKVLKEAEVMMQLHHPNIVRAYQCSVWNPTEQQRALQAGKKAAAGAATPAQKASGRRAKADSSSQQTGSTSSMMQRSSSTGRGGSAAAAAAGGRAARDSSVVINIMPDIVLHPHGRAGAAGNAAAAGGRRGAAARQAAAASAAGSGTVSSSQDGTSGTLSGTHSGTVSGSGTAAHSQPRSSASGSSSAAGTAAAATPAAAAAAAGAVTAGYTSGGSSSLSAAARQLMSKVLHPVAQHQQQQQEAWARQQQQQQHPQAPSTRSWSQEGYIYPHGRFAGSPLSSAAPTGSAAGSSGGTWGASVCYYFPRPFLPAPADPSAASSSVVAGFLSRGSASAGQQLAPAYSSQGVHSAPLVEREQAGSSFMAAEVGASTAPTAYGSSGAQVLLPMMRGVPYTAGSSGSAPMSTSAVSPTAASAAQQGSQSQMGYSSTSSGSALAEGRDGSGGWWGVSSWRQQRQQALQQQAGVGSSSSATRRGAQTGSSSGGSQARPSASLRGSGGSQQQQQQQPYDGSSAEQLSSGAAISSGAAGAVVDPATGRVLEIQPAASGWWRRQKKRSSAGSSSADSQAPNSSSSIPVSGEQQGVAAAAAAAAAAATAGAAAAAAAAAGQPGDELLPGDVSSEEGCQEVQVWLVLELCTGGTLKDAVSMGKLKAQGRLEMAKLLCRLLDAATGMAYLHSKGVLHGDLKAGNVLLQATVHGTYGQVAKISDFGLAATLLDGATHRSTASMGTITHMAPEVLRSGHMSTAADVYSFGIMMWEVYTNQQAHQGLHYGAVVERVVVRGERPKVPTDMPNEYSLLMRSCWDGDAAKRPNFAQVITCLELLLDNLTSDSDGRISEGSEGAASTSSASGKGGNASGGNASSVKMEDLLARKSEPVAAAADADAAPDPACGKYSSGAGGSSAAAVGIAAGKPGGLLAGSSSSRPSAASGSGLGVATPGTSQLLEQRQQQLQMVSVPSGGKALLERLASGASTSLSHGMLGGTLLLGTSSRAGQTAGTWSSSLGGSGSMGSTLGVPTTPQQPGVQQQQQQQPGAWLQMGRLGLRQGQQHSSKDEAEADGGQLVQDL</sequence>
<feature type="region of interest" description="Disordered" evidence="7">
    <location>
        <begin position="382"/>
        <end position="428"/>
    </location>
</feature>
<feature type="region of interest" description="Disordered" evidence="7">
    <location>
        <begin position="1074"/>
        <end position="1102"/>
    </location>
</feature>